<feature type="domain" description="DUF1989" evidence="3">
    <location>
        <begin position="283"/>
        <end position="457"/>
    </location>
</feature>
<dbReference type="Gene3D" id="2.170.150.40">
    <property type="entry name" value="Domain of unknown function (DUF427)"/>
    <property type="match status" value="1"/>
</dbReference>
<keyword evidence="1" id="KW-1133">Transmembrane helix</keyword>
<dbReference type="Pfam" id="PF09347">
    <property type="entry name" value="DUF1989"/>
    <property type="match status" value="1"/>
</dbReference>
<dbReference type="PANTHER" id="PTHR43058">
    <property type="entry name" value="SLR0655 PROTEIN"/>
    <property type="match status" value="1"/>
</dbReference>
<proteinExistence type="predicted"/>
<dbReference type="Proteomes" id="UP000701801">
    <property type="component" value="Unassembled WGS sequence"/>
</dbReference>
<evidence type="ECO:0000313" key="4">
    <source>
        <dbReference type="EMBL" id="CAG8974556.1"/>
    </source>
</evidence>
<gene>
    <name evidence="4" type="ORF">HYALB_00005829</name>
</gene>
<feature type="domain" description="DUF427" evidence="2">
    <location>
        <begin position="66"/>
        <end position="161"/>
    </location>
</feature>
<dbReference type="InterPro" id="IPR007361">
    <property type="entry name" value="DUF427"/>
</dbReference>
<evidence type="ECO:0000259" key="3">
    <source>
        <dbReference type="Pfam" id="PF09347"/>
    </source>
</evidence>
<dbReference type="InterPro" id="IPR018959">
    <property type="entry name" value="DUF1989"/>
</dbReference>
<evidence type="ECO:0000259" key="2">
    <source>
        <dbReference type="Pfam" id="PF04248"/>
    </source>
</evidence>
<evidence type="ECO:0008006" key="6">
    <source>
        <dbReference type="Google" id="ProtNLM"/>
    </source>
</evidence>
<name>A0A9N9LN82_9HELO</name>
<evidence type="ECO:0000313" key="5">
    <source>
        <dbReference type="Proteomes" id="UP000701801"/>
    </source>
</evidence>
<evidence type="ECO:0000256" key="1">
    <source>
        <dbReference type="SAM" id="Phobius"/>
    </source>
</evidence>
<keyword evidence="5" id="KW-1185">Reference proteome</keyword>
<accession>A0A9N9LN82</accession>
<feature type="transmembrane region" description="Helical" evidence="1">
    <location>
        <begin position="7"/>
        <end position="24"/>
    </location>
</feature>
<reference evidence="4" key="1">
    <citation type="submission" date="2021-07" db="EMBL/GenBank/DDBJ databases">
        <authorList>
            <person name="Durling M."/>
        </authorList>
    </citation>
    <scope>NUCLEOTIDE SEQUENCE</scope>
</reference>
<keyword evidence="1" id="KW-0812">Transmembrane</keyword>
<dbReference type="EMBL" id="CAJVRM010000108">
    <property type="protein sequence ID" value="CAG8974556.1"/>
    <property type="molecule type" value="Genomic_DNA"/>
</dbReference>
<dbReference type="AlphaFoldDB" id="A0A9N9LN82"/>
<dbReference type="Pfam" id="PF04248">
    <property type="entry name" value="NTP_transf_9"/>
    <property type="match status" value="1"/>
</dbReference>
<protein>
    <recommendedName>
        <fullName evidence="6">DUF1989 domain-containing protein</fullName>
    </recommendedName>
</protein>
<comment type="caution">
    <text evidence="4">The sequence shown here is derived from an EMBL/GenBank/DDBJ whole genome shotgun (WGS) entry which is preliminary data.</text>
</comment>
<dbReference type="InterPro" id="IPR038694">
    <property type="entry name" value="DUF427_sf"/>
</dbReference>
<organism evidence="4 5">
    <name type="scientific">Hymenoscyphus albidus</name>
    <dbReference type="NCBI Taxonomy" id="595503"/>
    <lineage>
        <taxon>Eukaryota</taxon>
        <taxon>Fungi</taxon>
        <taxon>Dikarya</taxon>
        <taxon>Ascomycota</taxon>
        <taxon>Pezizomycotina</taxon>
        <taxon>Leotiomycetes</taxon>
        <taxon>Helotiales</taxon>
        <taxon>Helotiaceae</taxon>
        <taxon>Hymenoscyphus</taxon>
    </lineage>
</organism>
<dbReference type="PANTHER" id="PTHR43058:SF1">
    <property type="entry name" value="DUF427 DOMAIN-CONTAINING PROTEIN"/>
    <property type="match status" value="1"/>
</dbReference>
<sequence length="483" mass="54268">MTQNPPNLHYSICIIFLSSLILYLQSDFFLNKIPNSENLKMPPKVPINVQSFPRPPLIERTSRHLQIKWRGQLIADTKEAYWVLETYHPPTYYLPPSSILVPLVATKRSTFCEWKGWAKYYSITTPKGSEGKEETVRDRIWTYENPTERFAALRDHLSFYAGPWQCYFDGEEVKPQPGDFYGGWVTSELEGLIKGSKETRHLKVPAYLAPITIKVYAIIVNRDLIKKKLRHGCQGVGEEGVYIPFASHFTIALLEHSCVATIPMLAIPLTHILTKKMSLSTSQTIPAKHGTAIQLPAHQTIKIHNTYGNQVVDTWAFTTSKILTPKPPSSYMSMSQTRSALHKIRPQINDTLVTNHCQPILTLLEDTSGGVHDTLFPACNPQRYSHLQVAHRSCAENCREAAVELGIEIAEGDVPDPLNLFMSVEVEFGEGKRGIELREPVSGVDSYVVLRAEADCVVVLSACPNDITLVNGMKCRDVLVEVL</sequence>
<dbReference type="OrthoDB" id="18996at2759"/>
<keyword evidence="1" id="KW-0472">Membrane</keyword>